<sequence>MIVRPQSILLDAEALSALAHGERRMQAWTEVARRTDSTLYASTATLAEVGDGTQRDARIRHVANAIRFIDVGDVIGFRAGAMRAGAAKQRRKARDLTVDALVAATAAGLPEPQIVVTADLPDMESLLHGTDVKVLPI</sequence>
<dbReference type="SUPFAM" id="SSF88723">
    <property type="entry name" value="PIN domain-like"/>
    <property type="match status" value="1"/>
</dbReference>
<proteinExistence type="predicted"/>
<evidence type="ECO:0000313" key="2">
    <source>
        <dbReference type="Proteomes" id="UP000557772"/>
    </source>
</evidence>
<dbReference type="Proteomes" id="UP000557772">
    <property type="component" value="Unassembled WGS sequence"/>
</dbReference>
<accession>A0A849AGG2</accession>
<dbReference type="Gene3D" id="3.40.50.1010">
    <property type="entry name" value="5'-nuclease"/>
    <property type="match status" value="1"/>
</dbReference>
<dbReference type="AlphaFoldDB" id="A0A849AGG2"/>
<keyword evidence="2" id="KW-1185">Reference proteome</keyword>
<organism evidence="1 2">
    <name type="scientific">Flexivirga aerilata</name>
    <dbReference type="NCBI Taxonomy" id="1656889"/>
    <lineage>
        <taxon>Bacteria</taxon>
        <taxon>Bacillati</taxon>
        <taxon>Actinomycetota</taxon>
        <taxon>Actinomycetes</taxon>
        <taxon>Micrococcales</taxon>
        <taxon>Dermacoccaceae</taxon>
        <taxon>Flexivirga</taxon>
    </lineage>
</organism>
<dbReference type="EMBL" id="JABENB010000001">
    <property type="protein sequence ID" value="NNG38298.1"/>
    <property type="molecule type" value="Genomic_DNA"/>
</dbReference>
<name>A0A849AGG2_9MICO</name>
<gene>
    <name evidence="1" type="ORF">HJ588_03290</name>
</gene>
<comment type="caution">
    <text evidence="1">The sequence shown here is derived from an EMBL/GenBank/DDBJ whole genome shotgun (WGS) entry which is preliminary data.</text>
</comment>
<evidence type="ECO:0000313" key="1">
    <source>
        <dbReference type="EMBL" id="NNG38298.1"/>
    </source>
</evidence>
<dbReference type="RefSeq" id="WP_171151899.1">
    <property type="nucleotide sequence ID" value="NZ_JABENB010000001.1"/>
</dbReference>
<protein>
    <submittedName>
        <fullName evidence="1">Twitching motility protein PilT</fullName>
    </submittedName>
</protein>
<reference evidence="1 2" key="1">
    <citation type="submission" date="2020-05" db="EMBL/GenBank/DDBJ databases">
        <title>Flexivirga sp. ID2601S isolated from air conditioner.</title>
        <authorList>
            <person name="Kim D.H."/>
        </authorList>
    </citation>
    <scope>NUCLEOTIDE SEQUENCE [LARGE SCALE GENOMIC DNA]</scope>
    <source>
        <strain evidence="1 2">ID2601S</strain>
    </source>
</reference>
<dbReference type="InterPro" id="IPR029060">
    <property type="entry name" value="PIN-like_dom_sf"/>
</dbReference>